<dbReference type="PROSITE" id="PS50928">
    <property type="entry name" value="ABC_TM1"/>
    <property type="match status" value="1"/>
</dbReference>
<name>A0ABN0X0C6_9LACT</name>
<dbReference type="SUPFAM" id="SSF161098">
    <property type="entry name" value="MetI-like"/>
    <property type="match status" value="1"/>
</dbReference>
<feature type="transmembrane region" description="Helical" evidence="6">
    <location>
        <begin position="43"/>
        <end position="61"/>
    </location>
</feature>
<evidence type="ECO:0000256" key="1">
    <source>
        <dbReference type="ARBA" id="ARBA00004141"/>
    </source>
</evidence>
<dbReference type="CDD" id="cd06261">
    <property type="entry name" value="TM_PBP2"/>
    <property type="match status" value="1"/>
</dbReference>
<keyword evidence="9" id="KW-1185">Reference proteome</keyword>
<dbReference type="InterPro" id="IPR035906">
    <property type="entry name" value="MetI-like_sf"/>
</dbReference>
<feature type="transmembrane region" description="Helical" evidence="6">
    <location>
        <begin position="237"/>
        <end position="261"/>
    </location>
</feature>
<evidence type="ECO:0000313" key="9">
    <source>
        <dbReference type="Proteomes" id="UP001501166"/>
    </source>
</evidence>
<reference evidence="8 9" key="1">
    <citation type="journal article" date="2019" name="Int. J. Syst. Evol. Microbiol.">
        <title>The Global Catalogue of Microorganisms (GCM) 10K type strain sequencing project: providing services to taxonomists for standard genome sequencing and annotation.</title>
        <authorList>
            <consortium name="The Broad Institute Genomics Platform"/>
            <consortium name="The Broad Institute Genome Sequencing Center for Infectious Disease"/>
            <person name="Wu L."/>
            <person name="Ma J."/>
        </authorList>
    </citation>
    <scope>NUCLEOTIDE SEQUENCE [LARGE SCALE GENOMIC DNA]</scope>
    <source>
        <strain evidence="8 9">JCM 12662</strain>
    </source>
</reference>
<evidence type="ECO:0000256" key="5">
    <source>
        <dbReference type="ARBA" id="ARBA00023136"/>
    </source>
</evidence>
<dbReference type="EMBL" id="BAAACW010000014">
    <property type="protein sequence ID" value="GAA0351929.1"/>
    <property type="molecule type" value="Genomic_DNA"/>
</dbReference>
<comment type="caution">
    <text evidence="8">The sequence shown here is derived from an EMBL/GenBank/DDBJ whole genome shotgun (WGS) entry which is preliminary data.</text>
</comment>
<evidence type="ECO:0000256" key="6">
    <source>
        <dbReference type="RuleBase" id="RU363032"/>
    </source>
</evidence>
<gene>
    <name evidence="8" type="ORF">GCM10008932_01170</name>
</gene>
<protein>
    <submittedName>
        <fullName evidence="8">Sugar ABC transporter permease</fullName>
    </submittedName>
</protein>
<comment type="subcellular location">
    <subcellularLocation>
        <location evidence="6">Cell membrane</location>
        <topology evidence="6">Multi-pass membrane protein</topology>
    </subcellularLocation>
    <subcellularLocation>
        <location evidence="1">Membrane</location>
        <topology evidence="1">Multi-pass membrane protein</topology>
    </subcellularLocation>
</comment>
<dbReference type="PANTHER" id="PTHR43496">
    <property type="entry name" value="PROTEIN LPLB"/>
    <property type="match status" value="1"/>
</dbReference>
<evidence type="ECO:0000256" key="2">
    <source>
        <dbReference type="ARBA" id="ARBA00022448"/>
    </source>
</evidence>
<accession>A0ABN0X0C6</accession>
<feature type="transmembrane region" description="Helical" evidence="6">
    <location>
        <begin position="107"/>
        <end position="128"/>
    </location>
</feature>
<feature type="transmembrane region" description="Helical" evidence="6">
    <location>
        <begin position="190"/>
        <end position="216"/>
    </location>
</feature>
<keyword evidence="5 6" id="KW-0472">Membrane</keyword>
<organism evidence="8 9">
    <name type="scientific">Alkalibacterium iburiense</name>
    <dbReference type="NCBI Taxonomy" id="290589"/>
    <lineage>
        <taxon>Bacteria</taxon>
        <taxon>Bacillati</taxon>
        <taxon>Bacillota</taxon>
        <taxon>Bacilli</taxon>
        <taxon>Lactobacillales</taxon>
        <taxon>Carnobacteriaceae</taxon>
        <taxon>Alkalibacterium</taxon>
    </lineage>
</organism>
<evidence type="ECO:0000256" key="3">
    <source>
        <dbReference type="ARBA" id="ARBA00022692"/>
    </source>
</evidence>
<dbReference type="InterPro" id="IPR000515">
    <property type="entry name" value="MetI-like"/>
</dbReference>
<feature type="domain" description="ABC transmembrane type-1" evidence="7">
    <location>
        <begin position="103"/>
        <end position="318"/>
    </location>
</feature>
<evidence type="ECO:0000313" key="8">
    <source>
        <dbReference type="EMBL" id="GAA0351929.1"/>
    </source>
</evidence>
<evidence type="ECO:0000259" key="7">
    <source>
        <dbReference type="PROSITE" id="PS50928"/>
    </source>
</evidence>
<dbReference type="PANTHER" id="PTHR43496:SF1">
    <property type="entry name" value="POLYGALACTURONAN_RHAMNOGALACTURONAN TRANSPORT SYSTEM PERMEASE PROTEIN YTEP"/>
    <property type="match status" value="1"/>
</dbReference>
<sequence>MDNKAETQNELTKTLTAKEKLNDIKETESRFSNLFKYFWKYKYLYLLLLPGIIYFALFRYAPMYGVIIAFKNYVPFLGINGSQWVGLEHFRQFFDSPDFVRLLSNTLIIAFLGISVSFPIPILLAVLLNELRSSLYKRFIQTCIYIPHFLSWTIVVGLTHLLFSINGGVISDLYTSLTGNTLNFLANPELFRPMIILQQVWKGAGWGTIIFLAALSRVSPEQYEAAIIDGAGRFRRIWHVTLPAIRPTIVIMLILSMGSILNTGFDQIFLMTNSLNRSVADVFDTYVYTIGITQGAHSYSTAIGLFRSLVGIILILTTDFIAKRVDKDSGLF</sequence>
<keyword evidence="2 6" id="KW-0813">Transport</keyword>
<dbReference type="Pfam" id="PF00528">
    <property type="entry name" value="BPD_transp_1"/>
    <property type="match status" value="1"/>
</dbReference>
<proteinExistence type="inferred from homology"/>
<dbReference type="Proteomes" id="UP001501166">
    <property type="component" value="Unassembled WGS sequence"/>
</dbReference>
<evidence type="ECO:0000256" key="4">
    <source>
        <dbReference type="ARBA" id="ARBA00022989"/>
    </source>
</evidence>
<comment type="similarity">
    <text evidence="6">Belongs to the binding-protein-dependent transport system permease family.</text>
</comment>
<feature type="transmembrane region" description="Helical" evidence="6">
    <location>
        <begin position="149"/>
        <end position="170"/>
    </location>
</feature>
<keyword evidence="4 6" id="KW-1133">Transmembrane helix</keyword>
<dbReference type="Gene3D" id="1.10.3720.10">
    <property type="entry name" value="MetI-like"/>
    <property type="match status" value="1"/>
</dbReference>
<keyword evidence="3 6" id="KW-0812">Transmembrane</keyword>
<dbReference type="RefSeq" id="WP_343752922.1">
    <property type="nucleotide sequence ID" value="NZ_BAAACW010000014.1"/>
</dbReference>
<feature type="transmembrane region" description="Helical" evidence="6">
    <location>
        <begin position="302"/>
        <end position="322"/>
    </location>
</feature>